<dbReference type="Pfam" id="PF13490">
    <property type="entry name" value="zf-HC2"/>
    <property type="match status" value="1"/>
</dbReference>
<reference evidence="3" key="1">
    <citation type="journal article" date="2019" name="Int. J. Syst. Evol. Microbiol.">
        <title>The Global Catalogue of Microorganisms (GCM) 10K type strain sequencing project: providing services to taxonomists for standard genome sequencing and annotation.</title>
        <authorList>
            <consortium name="The Broad Institute Genomics Platform"/>
            <consortium name="The Broad Institute Genome Sequencing Center for Infectious Disease"/>
            <person name="Wu L."/>
            <person name="Ma J."/>
        </authorList>
    </citation>
    <scope>NUCLEOTIDE SEQUENCE [LARGE SCALE GENOMIC DNA]</scope>
    <source>
        <strain evidence="3">JCM 18541</strain>
    </source>
</reference>
<comment type="caution">
    <text evidence="2">The sequence shown here is derived from an EMBL/GenBank/DDBJ whole genome shotgun (WGS) entry which is preliminary data.</text>
</comment>
<dbReference type="InterPro" id="IPR024020">
    <property type="entry name" value="Anit_sigma_mycothiol_RsrA"/>
</dbReference>
<evidence type="ECO:0000313" key="2">
    <source>
        <dbReference type="EMBL" id="GAA4791536.1"/>
    </source>
</evidence>
<name>A0ABP9B6Z6_9MICC</name>
<sequence>MNETLPSTADNPCAERLASIYEYLDDPISCQDLEELQAHLAECSHCAKEYDLECIIRQAIRRTCTETAPTSLTSKIRARIDELHSEGHHEHPSA</sequence>
<feature type="domain" description="Putative zinc-finger" evidence="1">
    <location>
        <begin position="13"/>
        <end position="47"/>
    </location>
</feature>
<protein>
    <recommendedName>
        <fullName evidence="1">Putative zinc-finger domain-containing protein</fullName>
    </recommendedName>
</protein>
<gene>
    <name evidence="2" type="ORF">GCM10023352_07110</name>
</gene>
<dbReference type="InterPro" id="IPR027383">
    <property type="entry name" value="Znf_put"/>
</dbReference>
<evidence type="ECO:0000313" key="3">
    <source>
        <dbReference type="Proteomes" id="UP001500187"/>
    </source>
</evidence>
<dbReference type="RefSeq" id="WP_345444811.1">
    <property type="nucleotide sequence ID" value="NZ_BAABKP010000001.1"/>
</dbReference>
<dbReference type="Proteomes" id="UP001500187">
    <property type="component" value="Unassembled WGS sequence"/>
</dbReference>
<evidence type="ECO:0000259" key="1">
    <source>
        <dbReference type="Pfam" id="PF13490"/>
    </source>
</evidence>
<accession>A0ABP9B6Z6</accession>
<organism evidence="2 3">
    <name type="scientific">Rothia endophytica</name>
    <dbReference type="NCBI Taxonomy" id="1324766"/>
    <lineage>
        <taxon>Bacteria</taxon>
        <taxon>Bacillati</taxon>
        <taxon>Actinomycetota</taxon>
        <taxon>Actinomycetes</taxon>
        <taxon>Micrococcales</taxon>
        <taxon>Micrococcaceae</taxon>
        <taxon>Rothia</taxon>
    </lineage>
</organism>
<dbReference type="NCBIfam" id="TIGR03988">
    <property type="entry name" value="antisig_RsrA"/>
    <property type="match status" value="1"/>
</dbReference>
<dbReference type="EMBL" id="BAABKP010000001">
    <property type="protein sequence ID" value="GAA4791536.1"/>
    <property type="molecule type" value="Genomic_DNA"/>
</dbReference>
<proteinExistence type="predicted"/>
<keyword evidence="3" id="KW-1185">Reference proteome</keyword>